<dbReference type="CDD" id="cd06225">
    <property type="entry name" value="HAMP"/>
    <property type="match status" value="11"/>
</dbReference>
<dbReference type="PANTHER" id="PTHR45339">
    <property type="entry name" value="HYBRID SIGNAL TRANSDUCTION HISTIDINE KINASE J"/>
    <property type="match status" value="1"/>
</dbReference>
<protein>
    <recommendedName>
        <fullName evidence="3">histidine kinase</fullName>
        <ecNumber evidence="3">2.7.13.3</ecNumber>
    </recommendedName>
</protein>
<dbReference type="InterPro" id="IPR003660">
    <property type="entry name" value="HAMP_dom"/>
</dbReference>
<dbReference type="Gene3D" id="3.40.50.2300">
    <property type="match status" value="2"/>
</dbReference>
<dbReference type="SUPFAM" id="SSF55781">
    <property type="entry name" value="GAF domain-like"/>
    <property type="match status" value="1"/>
</dbReference>
<dbReference type="CDD" id="cd16922">
    <property type="entry name" value="HATPase_EvgS-ArcB-TorS-like"/>
    <property type="match status" value="1"/>
</dbReference>
<evidence type="ECO:0000259" key="13">
    <source>
        <dbReference type="PROSITE" id="PS50885"/>
    </source>
</evidence>
<dbReference type="InterPro" id="IPR003594">
    <property type="entry name" value="HATPase_dom"/>
</dbReference>
<comment type="catalytic activity">
    <reaction evidence="1">
        <text>ATP + protein L-histidine = ADP + protein N-phospho-L-histidine.</text>
        <dbReference type="EC" id="2.7.13.3"/>
    </reaction>
</comment>
<evidence type="ECO:0000256" key="5">
    <source>
        <dbReference type="ARBA" id="ARBA00022679"/>
    </source>
</evidence>
<feature type="domain" description="HAMP" evidence="13">
    <location>
        <begin position="1122"/>
        <end position="1174"/>
    </location>
</feature>
<dbReference type="SUPFAM" id="SSF55874">
    <property type="entry name" value="ATPase domain of HSP90 chaperone/DNA topoisomerase II/histidine kinase"/>
    <property type="match status" value="1"/>
</dbReference>
<dbReference type="PROSITE" id="PS50110">
    <property type="entry name" value="RESPONSE_REGULATORY"/>
    <property type="match status" value="2"/>
</dbReference>
<keyword evidence="7" id="KW-0902">Two-component regulatory system</keyword>
<dbReference type="SUPFAM" id="SSF52172">
    <property type="entry name" value="CheY-like"/>
    <property type="match status" value="3"/>
</dbReference>
<dbReference type="Gene3D" id="1.20.120.1530">
    <property type="match status" value="6"/>
</dbReference>
<accession>A0ABW0NJ07</accession>
<dbReference type="SMART" id="SM00304">
    <property type="entry name" value="HAMP"/>
    <property type="match status" value="12"/>
</dbReference>
<feature type="domain" description="Response regulatory" evidence="12">
    <location>
        <begin position="1811"/>
        <end position="1924"/>
    </location>
</feature>
<evidence type="ECO:0000313" key="14">
    <source>
        <dbReference type="EMBL" id="MFC5499968.1"/>
    </source>
</evidence>
<evidence type="ECO:0000313" key="15">
    <source>
        <dbReference type="Proteomes" id="UP001596037"/>
    </source>
</evidence>
<dbReference type="Gene3D" id="1.10.8.500">
    <property type="entry name" value="HAMP domain in histidine kinase"/>
    <property type="match status" value="1"/>
</dbReference>
<dbReference type="PRINTS" id="PR00344">
    <property type="entry name" value="BCTRLSENSOR"/>
</dbReference>
<dbReference type="Proteomes" id="UP001596037">
    <property type="component" value="Unassembled WGS sequence"/>
</dbReference>
<evidence type="ECO:0000256" key="6">
    <source>
        <dbReference type="ARBA" id="ARBA00022777"/>
    </source>
</evidence>
<feature type="modified residue" description="4-aspartylphosphate" evidence="8">
    <location>
        <position position="1860"/>
    </location>
</feature>
<dbReference type="InterPro" id="IPR003661">
    <property type="entry name" value="HisK_dim/P_dom"/>
</dbReference>
<keyword evidence="5" id="KW-0808">Transferase</keyword>
<dbReference type="CDD" id="cd00082">
    <property type="entry name" value="HisKA"/>
    <property type="match status" value="1"/>
</dbReference>
<evidence type="ECO:0000256" key="10">
    <source>
        <dbReference type="SAM" id="MobiDB-lite"/>
    </source>
</evidence>
<evidence type="ECO:0000256" key="9">
    <source>
        <dbReference type="SAM" id="Coils"/>
    </source>
</evidence>
<dbReference type="EC" id="2.7.13.3" evidence="3"/>
<evidence type="ECO:0000256" key="8">
    <source>
        <dbReference type="PROSITE-ProRule" id="PRU00169"/>
    </source>
</evidence>
<feature type="modified residue" description="4-aspartylphosphate" evidence="8">
    <location>
        <position position="2128"/>
    </location>
</feature>
<feature type="domain" description="HAMP" evidence="13">
    <location>
        <begin position="386"/>
        <end position="438"/>
    </location>
</feature>
<feature type="domain" description="HAMP" evidence="13">
    <location>
        <begin position="570"/>
        <end position="622"/>
    </location>
</feature>
<keyword evidence="6" id="KW-0418">Kinase</keyword>
<dbReference type="Pfam" id="PF00512">
    <property type="entry name" value="HisKA"/>
    <property type="match status" value="1"/>
</dbReference>
<dbReference type="InterPro" id="IPR005467">
    <property type="entry name" value="His_kinase_dom"/>
</dbReference>
<dbReference type="InterPro" id="IPR001789">
    <property type="entry name" value="Sig_transdc_resp-reg_receiver"/>
</dbReference>
<dbReference type="PANTHER" id="PTHR45339:SF1">
    <property type="entry name" value="HYBRID SIGNAL TRANSDUCTION HISTIDINE KINASE J"/>
    <property type="match status" value="1"/>
</dbReference>
<keyword evidence="4 8" id="KW-0597">Phosphoprotein</keyword>
<dbReference type="InterPro" id="IPR004358">
    <property type="entry name" value="Sig_transdc_His_kin-like_C"/>
</dbReference>
<dbReference type="Gene3D" id="3.30.450.40">
    <property type="match status" value="1"/>
</dbReference>
<dbReference type="Gene3D" id="1.10.287.130">
    <property type="match status" value="1"/>
</dbReference>
<dbReference type="InterPro" id="IPR003018">
    <property type="entry name" value="GAF"/>
</dbReference>
<evidence type="ECO:0000256" key="1">
    <source>
        <dbReference type="ARBA" id="ARBA00000085"/>
    </source>
</evidence>
<dbReference type="CDD" id="cd00156">
    <property type="entry name" value="REC"/>
    <property type="match status" value="1"/>
</dbReference>
<feature type="region of interest" description="Disordered" evidence="10">
    <location>
        <begin position="1753"/>
        <end position="1779"/>
    </location>
</feature>
<feature type="domain" description="HAMP" evidence="13">
    <location>
        <begin position="294"/>
        <end position="346"/>
    </location>
</feature>
<name>A0ABW0NJ07_9BURK</name>
<keyword evidence="9" id="KW-0175">Coiled coil</keyword>
<evidence type="ECO:0000256" key="7">
    <source>
        <dbReference type="ARBA" id="ARBA00023012"/>
    </source>
</evidence>
<dbReference type="Pfam" id="PF00072">
    <property type="entry name" value="Response_reg"/>
    <property type="match status" value="2"/>
</dbReference>
<comment type="subcellular location">
    <subcellularLocation>
        <location evidence="2">Membrane</location>
    </subcellularLocation>
</comment>
<feature type="domain" description="HAMP" evidence="13">
    <location>
        <begin position="846"/>
        <end position="898"/>
    </location>
</feature>
<dbReference type="InterPro" id="IPR036890">
    <property type="entry name" value="HATPase_C_sf"/>
</dbReference>
<evidence type="ECO:0000256" key="4">
    <source>
        <dbReference type="ARBA" id="ARBA00022553"/>
    </source>
</evidence>
<dbReference type="Pfam" id="PF13185">
    <property type="entry name" value="GAF_2"/>
    <property type="match status" value="1"/>
</dbReference>
<keyword evidence="15" id="KW-1185">Reference proteome</keyword>
<dbReference type="RefSeq" id="WP_376852215.1">
    <property type="nucleotide sequence ID" value="NZ_JBHSMF010000010.1"/>
</dbReference>
<feature type="domain" description="HAMP" evidence="13">
    <location>
        <begin position="1030"/>
        <end position="1082"/>
    </location>
</feature>
<dbReference type="SMART" id="SM00388">
    <property type="entry name" value="HisKA"/>
    <property type="match status" value="1"/>
</dbReference>
<feature type="domain" description="HAMP" evidence="13">
    <location>
        <begin position="197"/>
        <end position="254"/>
    </location>
</feature>
<feature type="domain" description="Histidine kinase" evidence="11">
    <location>
        <begin position="1511"/>
        <end position="1744"/>
    </location>
</feature>
<dbReference type="SMART" id="SM00448">
    <property type="entry name" value="REC"/>
    <property type="match status" value="2"/>
</dbReference>
<dbReference type="SMART" id="SM00387">
    <property type="entry name" value="HATPase_c"/>
    <property type="match status" value="1"/>
</dbReference>
<dbReference type="Gene3D" id="3.30.565.10">
    <property type="entry name" value="Histidine kinase-like ATPase, C-terminal domain"/>
    <property type="match status" value="1"/>
</dbReference>
<evidence type="ECO:0000259" key="11">
    <source>
        <dbReference type="PROSITE" id="PS50109"/>
    </source>
</evidence>
<evidence type="ECO:0000259" key="12">
    <source>
        <dbReference type="PROSITE" id="PS50110"/>
    </source>
</evidence>
<feature type="domain" description="HAMP" evidence="13">
    <location>
        <begin position="1214"/>
        <end position="1266"/>
    </location>
</feature>
<feature type="domain" description="HAMP" evidence="13">
    <location>
        <begin position="754"/>
        <end position="806"/>
    </location>
</feature>
<dbReference type="InterPro" id="IPR011006">
    <property type="entry name" value="CheY-like_superfamily"/>
</dbReference>
<proteinExistence type="predicted"/>
<dbReference type="Pfam" id="PF00672">
    <property type="entry name" value="HAMP"/>
    <property type="match status" value="10"/>
</dbReference>
<sequence length="2197" mass="236810">MEVVAKLPGAEQRDSELKTILKAIGAFRRGERSVTLPTEWDGTFGKIAAEFNELTAQAARTSHKLKSIEGSSRSARAGRRVSDDKLAGFWQDNVAVFNSVLDEVDDSAERTRTFLGALTDLKKGLPTAQLPQDWTGVFGKVADAFNDVVAENVRMSHELARLSRVVGKEGKLKERAFVPNASGFWRDSAESINSLIADLVHPTSEVARVIGAVAQGDLSKSMALEAEGRALEGEFLRTAMIINKMVQQLGTFSAEVTRVAREVGTEGKLGGQADVQGVAGTWKDLTDSVNFMASNLTAQVRNIADVTKAVAAGDLSKKITVDVKGEILELKNTINTMVDQLSSFASEVTRVAREVGTEGKLGGQADVQGVAGTWKDLTDNVNFMAGNLTSQVRNIADVTKAVAAGDLSKKITVDVKGEILELKATINTMVDQLRSFASEVTRVAREVGTEGKLGGQADVQGVAGTWKDLTDSVNSMGSNLTAQVRNIAEVTTAVAAGDLSKKITVDVKGEILELKNTINTMVDQLSSFASEVTRVAREVGTEGKLGGQADVQGVAGTWKDLTDNVNFMAGNLTSQVRNIADVTKAVAAGDLSKKITVDVKGEILELKNTINTMVDQLSSFASEVTRVAREVGTEGKLGGQADVQGVAGTWKDLTDSVNSMGSNLTAQVRNIAEVTTAVAAGDLSKKITVDVKGEILELKNTINTMVDQLRSFASEVTRVAREVGTEGKLGGQADVQGVAGTWKDLTDSVNFMAGNLTSQVRNIADVTTAVAAGDLSKKITVDVKGEILELKNTINTMVDQLSSFASEVTRVAREVGTEGKLGGQADVQGVAGTWKDLTDSVNSMGSNLTSQVRNIADVTKAVAAGDLSKKITVDVKGEILELKNTINTMVDQLRSFASEVTRVAREVGTEGKLGGQADVQGVAGTWKDLTDSVNFMAGNLTSQVRNIADVTTAVAAGDLSKKITVDVKGEILELKNTINTMVDQLRSFASEVTRVAREVGTEGKLGGQADVQGVAGTWKDLTDNVNFMAGNLTSQVRNIADVTKAVAAGDLSKKITVDVKGEILELKNTINTMVDQLRSFASEVTRVAREVGTEGKLGGQADVQGVAGTWKDLTDNVNFMAGNLTSQVRGIAKVVTAVANGDLDQKLTVEAKGEVAALADTINGMTDTLATFADQVTTVAREVGVEGKLGGQAKVPGASGTWKGLTENVNQLAANLTTQVRAIAEVATAVTQGDLTRSITVEALGEMAALKDTVNEMIRNLKDTTQVNTEQDWLKTNLAKFSRMLQGQKDLVAVGHLILSELAPVVGAQQAEFYVLRYTHEQPKLRLMASYASDGHGSYGKEMDLGQGLVGQCAYDKKKILLTSSIPDSLRISSGLTQVAPLNVLVLPIIFEGQVRGVVELASVERFNPTHQAFLDQLTESIGIVINTIEANMRTEDLLTQSQSLAQELQSRQQELQQTNEELQEKARLLVHQNHEVERKNQEVEQARQALEEKAKQLALTSKYKSEFLANMSHELRTPLNSLLILSDQLCKNPDGNLTTKQVEFAKTIHSSGNDLLMLINDILDLSKIESGTVVVDINELRLSDLQLYVERTFRHVAEAKAVDFMIHTGLQLPTSMVTDVKRLQQILKNLLSNAFKFTHQGHVTLTIEEAFTGWSPDNEELNRSQQVIAFAVSDTGIGISGDKQQIIFEAFQQADGSTSRKYGGTGLGLAISRELSKLLGGEIRLSSAPGQGSTFTLFLPLVYSSARTARRPAGYGDSTRADLTTPGMKRTPPPQPQPRIEDAVVVAEDSAVSLNEADDDRDSIVQGDLVLLIVENDLAFARFLLDAARAKGFKGLVTSKGAGALTLANQYKPSAITLDMYLPDVDGWRVLDRMKQDLGARHIPVCVISTDDSKERAFKSGAMAFVEKPIRSKEVLDEMLDKLRTYVGRPQRSVLIAVKDAAARKELAAQLEDEEIHAVVVKSAEKFLQAVEEDQFDCVVIEDGFGNLSPGDGKRALEGQSTLGPLPLLVYRNGTPAEGRMQWTSDDTVTVQEAHSVPKLFDQTLMALHHNLARLPEAKRSMLDEIHQTSKPLTGKRVLIVDDDMRNIFALATVLEEHGMDIVWSDNGRDAISRVASDPQIKVVLMDIMMPEMDGMATMKEIRKLPQGKNLPMVAVTAKAMKGDREKCIEAGAWDYLSKPVNTQDLLSVLRAWLHQ</sequence>
<dbReference type="EMBL" id="JBHSMF010000010">
    <property type="protein sequence ID" value="MFC5499968.1"/>
    <property type="molecule type" value="Genomic_DNA"/>
</dbReference>
<dbReference type="PROSITE" id="PS50109">
    <property type="entry name" value="HIS_KIN"/>
    <property type="match status" value="1"/>
</dbReference>
<dbReference type="InterPro" id="IPR036097">
    <property type="entry name" value="HisK_dim/P_sf"/>
</dbReference>
<feature type="coiled-coil region" evidence="9">
    <location>
        <begin position="1439"/>
        <end position="1501"/>
    </location>
</feature>
<reference evidence="15" key="1">
    <citation type="journal article" date="2019" name="Int. J. Syst. Evol. Microbiol.">
        <title>The Global Catalogue of Microorganisms (GCM) 10K type strain sequencing project: providing services to taxonomists for standard genome sequencing and annotation.</title>
        <authorList>
            <consortium name="The Broad Institute Genomics Platform"/>
            <consortium name="The Broad Institute Genome Sequencing Center for Infectious Disease"/>
            <person name="Wu L."/>
            <person name="Ma J."/>
        </authorList>
    </citation>
    <scope>NUCLEOTIDE SEQUENCE [LARGE SCALE GENOMIC DNA]</scope>
    <source>
        <strain evidence="15">CCUG 57401</strain>
    </source>
</reference>
<dbReference type="CDD" id="cd17546">
    <property type="entry name" value="REC_hyHK_CKI1_RcsC-like"/>
    <property type="match status" value="1"/>
</dbReference>
<feature type="domain" description="HAMP" evidence="13">
    <location>
        <begin position="938"/>
        <end position="990"/>
    </location>
</feature>
<feature type="domain" description="HAMP" evidence="13">
    <location>
        <begin position="662"/>
        <end position="714"/>
    </location>
</feature>
<dbReference type="Pfam" id="PF02518">
    <property type="entry name" value="HATPase_c"/>
    <property type="match status" value="1"/>
</dbReference>
<feature type="domain" description="Response regulatory" evidence="12">
    <location>
        <begin position="2078"/>
        <end position="2195"/>
    </location>
</feature>
<gene>
    <name evidence="14" type="ORF">ACFPOE_20670</name>
</gene>
<dbReference type="InterPro" id="IPR029016">
    <property type="entry name" value="GAF-like_dom_sf"/>
</dbReference>
<feature type="domain" description="HAMP" evidence="13">
    <location>
        <begin position="478"/>
        <end position="530"/>
    </location>
</feature>
<evidence type="ECO:0000256" key="2">
    <source>
        <dbReference type="ARBA" id="ARBA00004370"/>
    </source>
</evidence>
<comment type="caution">
    <text evidence="14">The sequence shown here is derived from an EMBL/GenBank/DDBJ whole genome shotgun (WGS) entry which is preliminary data.</text>
</comment>
<dbReference type="Pfam" id="PF18947">
    <property type="entry name" value="HAMP_2"/>
    <property type="match status" value="1"/>
</dbReference>
<organism evidence="14 15">
    <name type="scientific">Caenimonas terrae</name>
    <dbReference type="NCBI Taxonomy" id="696074"/>
    <lineage>
        <taxon>Bacteria</taxon>
        <taxon>Pseudomonadati</taxon>
        <taxon>Pseudomonadota</taxon>
        <taxon>Betaproteobacteria</taxon>
        <taxon>Burkholderiales</taxon>
        <taxon>Comamonadaceae</taxon>
        <taxon>Caenimonas</taxon>
    </lineage>
</organism>
<dbReference type="SUPFAM" id="SSF47384">
    <property type="entry name" value="Homodimeric domain of signal transducing histidine kinase"/>
    <property type="match status" value="1"/>
</dbReference>
<evidence type="ECO:0000256" key="3">
    <source>
        <dbReference type="ARBA" id="ARBA00012438"/>
    </source>
</evidence>
<dbReference type="SUPFAM" id="SSF58104">
    <property type="entry name" value="Methyl-accepting chemotaxis protein (MCP) signaling domain"/>
    <property type="match status" value="4"/>
</dbReference>
<dbReference type="PROSITE" id="PS50885">
    <property type="entry name" value="HAMP"/>
    <property type="match status" value="12"/>
</dbReference>